<dbReference type="Proteomes" id="UP000288805">
    <property type="component" value="Unassembled WGS sequence"/>
</dbReference>
<evidence type="ECO:0000313" key="2">
    <source>
        <dbReference type="EMBL" id="RVW82138.1"/>
    </source>
</evidence>
<organism evidence="2 3">
    <name type="scientific">Vitis vinifera</name>
    <name type="common">Grape</name>
    <dbReference type="NCBI Taxonomy" id="29760"/>
    <lineage>
        <taxon>Eukaryota</taxon>
        <taxon>Viridiplantae</taxon>
        <taxon>Streptophyta</taxon>
        <taxon>Embryophyta</taxon>
        <taxon>Tracheophyta</taxon>
        <taxon>Spermatophyta</taxon>
        <taxon>Magnoliopsida</taxon>
        <taxon>eudicotyledons</taxon>
        <taxon>Gunneridae</taxon>
        <taxon>Pentapetalae</taxon>
        <taxon>rosids</taxon>
        <taxon>Vitales</taxon>
        <taxon>Vitaceae</taxon>
        <taxon>Viteae</taxon>
        <taxon>Vitis</taxon>
    </lineage>
</organism>
<gene>
    <name evidence="2" type="ORF">CK203_052485</name>
</gene>
<sequence>MVKIAMAGAGRGSATTRDAIESIQSNFAALSNEAEHLSIVSSNSLELTVNKLNGKNYLEWAQTVELIIDEKGKLGHLIGEVKKPTNNDPRLKSWRSENSRVIAWLINSMESSIGKSFMFIPIAKEVWDVVRDTYSDMENSSQIFELKTKLW</sequence>
<comment type="caution">
    <text evidence="2">The sequence shown here is derived from an EMBL/GenBank/DDBJ whole genome shotgun (WGS) entry which is preliminary data.</text>
</comment>
<dbReference type="InterPro" id="IPR029472">
    <property type="entry name" value="Copia-like_N"/>
</dbReference>
<dbReference type="AlphaFoldDB" id="A0A438HCD8"/>
<dbReference type="PANTHER" id="PTHR37610">
    <property type="entry name" value="CCHC-TYPE DOMAIN-CONTAINING PROTEIN"/>
    <property type="match status" value="1"/>
</dbReference>
<feature type="domain" description="Retrotransposon Copia-like N-terminal" evidence="1">
    <location>
        <begin position="43"/>
        <end position="85"/>
    </location>
</feature>
<accession>A0A438HCD8</accession>
<dbReference type="Pfam" id="PF14244">
    <property type="entry name" value="Retrotran_gag_3"/>
    <property type="match status" value="1"/>
</dbReference>
<dbReference type="EMBL" id="QGNW01000244">
    <property type="protein sequence ID" value="RVW82138.1"/>
    <property type="molecule type" value="Genomic_DNA"/>
</dbReference>
<dbReference type="PANTHER" id="PTHR37610:SF75">
    <property type="entry name" value="RETROTRANSPOSON COPIA-LIKE N-TERMINAL DOMAIN-CONTAINING PROTEIN"/>
    <property type="match status" value="1"/>
</dbReference>
<reference evidence="2 3" key="1">
    <citation type="journal article" date="2018" name="PLoS Genet.">
        <title>Population sequencing reveals clonal diversity and ancestral inbreeding in the grapevine cultivar Chardonnay.</title>
        <authorList>
            <person name="Roach M.J."/>
            <person name="Johnson D.L."/>
            <person name="Bohlmann J."/>
            <person name="van Vuuren H.J."/>
            <person name="Jones S.J."/>
            <person name="Pretorius I.S."/>
            <person name="Schmidt S.A."/>
            <person name="Borneman A.R."/>
        </authorList>
    </citation>
    <scope>NUCLEOTIDE SEQUENCE [LARGE SCALE GENOMIC DNA]</scope>
    <source>
        <strain evidence="3">cv. Chardonnay</strain>
        <tissue evidence="2">Leaf</tissue>
    </source>
</reference>
<evidence type="ECO:0000313" key="3">
    <source>
        <dbReference type="Proteomes" id="UP000288805"/>
    </source>
</evidence>
<name>A0A438HCD8_VITVI</name>
<evidence type="ECO:0000259" key="1">
    <source>
        <dbReference type="Pfam" id="PF14244"/>
    </source>
</evidence>
<protein>
    <recommendedName>
        <fullName evidence="1">Retrotransposon Copia-like N-terminal domain-containing protein</fullName>
    </recommendedName>
</protein>
<proteinExistence type="predicted"/>